<gene>
    <name evidence="1" type="ORF">COT64_02540</name>
</gene>
<organism evidence="1 2">
    <name type="scientific">Candidatus Shapirobacteria bacterium CG09_land_8_20_14_0_10_39_12</name>
    <dbReference type="NCBI Taxonomy" id="1974885"/>
    <lineage>
        <taxon>Bacteria</taxon>
        <taxon>Candidatus Shapironibacteriota</taxon>
    </lineage>
</organism>
<proteinExistence type="predicted"/>
<protein>
    <submittedName>
        <fullName evidence="1">Uncharacterized protein</fullName>
    </submittedName>
</protein>
<accession>A0A2H0WPA4</accession>
<dbReference type="Proteomes" id="UP000230775">
    <property type="component" value="Unassembled WGS sequence"/>
</dbReference>
<dbReference type="EMBL" id="PEZI01000053">
    <property type="protein sequence ID" value="PIS14461.1"/>
    <property type="molecule type" value="Genomic_DNA"/>
</dbReference>
<evidence type="ECO:0000313" key="2">
    <source>
        <dbReference type="Proteomes" id="UP000230775"/>
    </source>
</evidence>
<dbReference type="AlphaFoldDB" id="A0A2H0WPA4"/>
<comment type="caution">
    <text evidence="1">The sequence shown here is derived from an EMBL/GenBank/DDBJ whole genome shotgun (WGS) entry which is preliminary data.</text>
</comment>
<sequence>MRYPSEGLLREEIQEKVSKLYSVSKPTLIRDLNVLLVRKLISVMGKARATVYFPKIQNPLLREFDLERYFMMIRITELASEKPLILKYLIT</sequence>
<name>A0A2H0WPA4_9BACT</name>
<evidence type="ECO:0000313" key="1">
    <source>
        <dbReference type="EMBL" id="PIS14461.1"/>
    </source>
</evidence>
<reference evidence="2" key="1">
    <citation type="submission" date="2017-09" db="EMBL/GenBank/DDBJ databases">
        <title>Depth-based differentiation of microbial function through sediment-hosted aquifers and enrichment of novel symbionts in the deep terrestrial subsurface.</title>
        <authorList>
            <person name="Probst A.J."/>
            <person name="Ladd B."/>
            <person name="Jarett J.K."/>
            <person name="Geller-Mcgrath D.E."/>
            <person name="Sieber C.M.K."/>
            <person name="Emerson J.B."/>
            <person name="Anantharaman K."/>
            <person name="Thomas B.C."/>
            <person name="Malmstrom R."/>
            <person name="Stieglmeier M."/>
            <person name="Klingl A."/>
            <person name="Woyke T."/>
            <person name="Ryan C.M."/>
            <person name="Banfield J.F."/>
        </authorList>
    </citation>
    <scope>NUCLEOTIDE SEQUENCE [LARGE SCALE GENOMIC DNA]</scope>
</reference>